<feature type="region of interest" description="Disordered" evidence="1">
    <location>
        <begin position="71"/>
        <end position="91"/>
    </location>
</feature>
<evidence type="ECO:0000313" key="3">
    <source>
        <dbReference type="Proteomes" id="UP001596383"/>
    </source>
</evidence>
<evidence type="ECO:0000313" key="2">
    <source>
        <dbReference type="EMBL" id="MFC6769403.1"/>
    </source>
</evidence>
<reference evidence="2 3" key="1">
    <citation type="journal article" date="2019" name="Int. J. Syst. Evol. Microbiol.">
        <title>The Global Catalogue of Microorganisms (GCM) 10K type strain sequencing project: providing services to taxonomists for standard genome sequencing and annotation.</title>
        <authorList>
            <consortium name="The Broad Institute Genomics Platform"/>
            <consortium name="The Broad Institute Genome Sequencing Center for Infectious Disease"/>
            <person name="Wu L."/>
            <person name="Ma J."/>
        </authorList>
    </citation>
    <scope>NUCLEOTIDE SEQUENCE [LARGE SCALE GENOMIC DNA]</scope>
    <source>
        <strain evidence="2 3">LMG 29247</strain>
    </source>
</reference>
<name>A0ABD5SWQ2_9EURY</name>
<comment type="caution">
    <text evidence="2">The sequence shown here is derived from an EMBL/GenBank/DDBJ whole genome shotgun (WGS) entry which is preliminary data.</text>
</comment>
<gene>
    <name evidence="2" type="ORF">ACFQE6_31540</name>
</gene>
<proteinExistence type="predicted"/>
<protein>
    <submittedName>
        <fullName evidence="2">Peptidase M24</fullName>
    </submittedName>
</protein>
<evidence type="ECO:0000256" key="1">
    <source>
        <dbReference type="SAM" id="MobiDB-lite"/>
    </source>
</evidence>
<feature type="non-terminal residue" evidence="2">
    <location>
        <position position="1"/>
    </location>
</feature>
<dbReference type="Proteomes" id="UP001596383">
    <property type="component" value="Unassembled WGS sequence"/>
</dbReference>
<dbReference type="AlphaFoldDB" id="A0ABD5SWQ2"/>
<keyword evidence="3" id="KW-1185">Reference proteome</keyword>
<accession>A0ABD5SWQ2</accession>
<organism evidence="2 3">
    <name type="scientific">Natrinema soli</name>
    <dbReference type="NCBI Taxonomy" id="1930624"/>
    <lineage>
        <taxon>Archaea</taxon>
        <taxon>Methanobacteriati</taxon>
        <taxon>Methanobacteriota</taxon>
        <taxon>Stenosarchaea group</taxon>
        <taxon>Halobacteria</taxon>
        <taxon>Halobacteriales</taxon>
        <taxon>Natrialbaceae</taxon>
        <taxon>Natrinema</taxon>
    </lineage>
</organism>
<sequence length="91" mass="9709">DLEAEVRSFGFGDGDAIETRVSGVGLEPSERPIDGGEDVGSGTVVRLDVAARVDDDDWLRIADVLAINDEGERPDWLASPSQSLEPTALLE</sequence>
<dbReference type="EMBL" id="JBHSWV010000743">
    <property type="protein sequence ID" value="MFC6769403.1"/>
    <property type="molecule type" value="Genomic_DNA"/>
</dbReference>